<name>A0AAW5HTF4_9CORY</name>
<dbReference type="GO" id="GO:0004089">
    <property type="term" value="F:carbonate dehydratase activity"/>
    <property type="evidence" value="ECO:0007669"/>
    <property type="project" value="InterPro"/>
</dbReference>
<protein>
    <submittedName>
        <fullName evidence="4">Carbonic anhydrase</fullName>
    </submittedName>
</protein>
<dbReference type="InterPro" id="IPR036874">
    <property type="entry name" value="Carbonic_anhydrase_sf"/>
</dbReference>
<keyword evidence="3" id="KW-0862">Zinc</keyword>
<feature type="binding site" evidence="3">
    <location>
        <position position="108"/>
    </location>
    <ligand>
        <name>Zn(2+)</name>
        <dbReference type="ChEBI" id="CHEBI:29105"/>
    </ligand>
</feature>
<accession>A0AAW5HTF4</accession>
<dbReference type="PANTHER" id="PTHR11002:SF79">
    <property type="entry name" value="CARBONIC ANHYDRASE 2"/>
    <property type="match status" value="1"/>
</dbReference>
<dbReference type="PANTHER" id="PTHR11002">
    <property type="entry name" value="CARBONIC ANHYDRASE"/>
    <property type="match status" value="1"/>
</dbReference>
<feature type="binding site" evidence="3">
    <location>
        <position position="105"/>
    </location>
    <ligand>
        <name>Zn(2+)</name>
        <dbReference type="ChEBI" id="CHEBI:29105"/>
    </ligand>
</feature>
<dbReference type="SMART" id="SM00947">
    <property type="entry name" value="Pro_CA"/>
    <property type="match status" value="1"/>
</dbReference>
<feature type="binding site" evidence="3">
    <location>
        <position position="54"/>
    </location>
    <ligand>
        <name>Zn(2+)</name>
        <dbReference type="ChEBI" id="CHEBI:29105"/>
    </ligand>
</feature>
<dbReference type="Gene3D" id="3.40.1050.10">
    <property type="entry name" value="Carbonic anhydrase"/>
    <property type="match status" value="1"/>
</dbReference>
<evidence type="ECO:0000256" key="1">
    <source>
        <dbReference type="ARBA" id="ARBA00006217"/>
    </source>
</evidence>
<organism evidence="4 5">
    <name type="scientific">Corynebacterium lipophilum</name>
    <dbReference type="NCBI Taxonomy" id="2804918"/>
    <lineage>
        <taxon>Bacteria</taxon>
        <taxon>Bacillati</taxon>
        <taxon>Actinomycetota</taxon>
        <taxon>Actinomycetes</taxon>
        <taxon>Mycobacteriales</taxon>
        <taxon>Corynebacteriaceae</taxon>
        <taxon>Corynebacterium</taxon>
    </lineage>
</organism>
<dbReference type="SUPFAM" id="SSF53056">
    <property type="entry name" value="beta-carbonic anhydrase, cab"/>
    <property type="match status" value="1"/>
</dbReference>
<dbReference type="GO" id="GO:0008270">
    <property type="term" value="F:zinc ion binding"/>
    <property type="evidence" value="ECO:0007669"/>
    <property type="project" value="InterPro"/>
</dbReference>
<evidence type="ECO:0000313" key="5">
    <source>
        <dbReference type="Proteomes" id="UP001205920"/>
    </source>
</evidence>
<sequence>MSTEKTPREVWELLRAGNERFVASQETHPHRDPTWREQLRDGQNPIAAVVACSDSRVPVELLFDVGFGDIFVIRTAGGCVDAAVSASVEYAVEGLNVPLVMFLSHESCGAVGTALHAVETAEIPDGLVRVFVEKIVPSVLESPSRDPKDVEVTHANLSAQHLIERVPVLAERLSNGTLGVVAARYQLADGEVHPTMENFGIE</sequence>
<dbReference type="Pfam" id="PF00484">
    <property type="entry name" value="Pro_CA"/>
    <property type="match status" value="1"/>
</dbReference>
<comment type="function">
    <text evidence="2">Catalyzes the reversible hydration of carbon dioxide to form bicarbonate.</text>
</comment>
<keyword evidence="5" id="KW-1185">Reference proteome</keyword>
<comment type="caution">
    <text evidence="4">The sequence shown here is derived from an EMBL/GenBank/DDBJ whole genome shotgun (WGS) entry which is preliminary data.</text>
</comment>
<dbReference type="AlphaFoldDB" id="A0AAW5HTF4"/>
<evidence type="ECO:0000256" key="3">
    <source>
        <dbReference type="PIRSR" id="PIRSR601765-1"/>
    </source>
</evidence>
<dbReference type="InterPro" id="IPR001765">
    <property type="entry name" value="Carbonic_anhydrase"/>
</dbReference>
<dbReference type="RefSeq" id="WP_252931444.1">
    <property type="nucleotide sequence ID" value="NZ_JAEUWV010000008.1"/>
</dbReference>
<evidence type="ECO:0000313" key="4">
    <source>
        <dbReference type="EMBL" id="MCO6394690.1"/>
    </source>
</evidence>
<comment type="cofactor">
    <cofactor evidence="3">
        <name>Zn(2+)</name>
        <dbReference type="ChEBI" id="CHEBI:29105"/>
    </cofactor>
    <text evidence="3">Binds 1 zinc ion per subunit.</text>
</comment>
<dbReference type="EMBL" id="JAEUWV010000008">
    <property type="protein sequence ID" value="MCO6394690.1"/>
    <property type="molecule type" value="Genomic_DNA"/>
</dbReference>
<feature type="binding site" evidence="3">
    <location>
        <position position="52"/>
    </location>
    <ligand>
        <name>Zn(2+)</name>
        <dbReference type="ChEBI" id="CHEBI:29105"/>
    </ligand>
</feature>
<dbReference type="Proteomes" id="UP001205920">
    <property type="component" value="Unassembled WGS sequence"/>
</dbReference>
<reference evidence="4 5" key="1">
    <citation type="submission" date="2021-01" db="EMBL/GenBank/DDBJ databases">
        <title>Identification and Characterization of Corynebacterium sp.</title>
        <authorList>
            <person name="Luo Q."/>
            <person name="Qu P."/>
            <person name="Chen Q."/>
        </authorList>
    </citation>
    <scope>NUCLEOTIDE SEQUENCE [LARGE SCALE GENOMIC DNA]</scope>
    <source>
        <strain evidence="4 5">MC-18</strain>
    </source>
</reference>
<gene>
    <name evidence="4" type="ORF">JMN37_06830</name>
</gene>
<evidence type="ECO:0000256" key="2">
    <source>
        <dbReference type="ARBA" id="ARBA00024993"/>
    </source>
</evidence>
<keyword evidence="3" id="KW-0479">Metal-binding</keyword>
<comment type="similarity">
    <text evidence="1">Belongs to the beta-class carbonic anhydrase family.</text>
</comment>
<proteinExistence type="inferred from homology"/>